<name>A0ABR9ZT83_9FIRM</name>
<sequence>MNTFYAICSKASFLYYKIFFKLELIGRENIDRNQNYIICGNHSSLHDPFLLGGVLPLQAHFMSKKENFKYKIVGWVLKKVWVFPVDRDGNDIKAIKTALTILNKKDNLALFPEGTRNKGVEPLPVKSGVALFAVRTKTPILPVTIDSNFKLFSRVRVIFHEPVVLEAYYNQKVASETLERLSQEIMDGIYKSIENVKLENL</sequence>
<evidence type="ECO:0000313" key="5">
    <source>
        <dbReference type="Proteomes" id="UP000614200"/>
    </source>
</evidence>
<evidence type="ECO:0000256" key="1">
    <source>
        <dbReference type="ARBA" id="ARBA00022679"/>
    </source>
</evidence>
<dbReference type="PANTHER" id="PTHR10434:SF11">
    <property type="entry name" value="1-ACYL-SN-GLYCEROL-3-PHOSPHATE ACYLTRANSFERASE"/>
    <property type="match status" value="1"/>
</dbReference>
<comment type="caution">
    <text evidence="4">The sequence shown here is derived from an EMBL/GenBank/DDBJ whole genome shotgun (WGS) entry which is preliminary data.</text>
</comment>
<dbReference type="RefSeq" id="WP_194701899.1">
    <property type="nucleotide sequence ID" value="NZ_JADKNH010000006.1"/>
</dbReference>
<keyword evidence="5" id="KW-1185">Reference proteome</keyword>
<protein>
    <submittedName>
        <fullName evidence="4">1-acyl-sn-glycerol-3-phosphate acyltransferase</fullName>
    </submittedName>
</protein>
<evidence type="ECO:0000256" key="2">
    <source>
        <dbReference type="ARBA" id="ARBA00023315"/>
    </source>
</evidence>
<dbReference type="EMBL" id="JADKNH010000006">
    <property type="protein sequence ID" value="MBF4693657.1"/>
    <property type="molecule type" value="Genomic_DNA"/>
</dbReference>
<evidence type="ECO:0000313" key="4">
    <source>
        <dbReference type="EMBL" id="MBF4693657.1"/>
    </source>
</evidence>
<keyword evidence="2 4" id="KW-0012">Acyltransferase</keyword>
<feature type="domain" description="Phospholipid/glycerol acyltransferase" evidence="3">
    <location>
        <begin position="36"/>
        <end position="148"/>
    </location>
</feature>
<dbReference type="SMART" id="SM00563">
    <property type="entry name" value="PlsC"/>
    <property type="match status" value="1"/>
</dbReference>
<dbReference type="Proteomes" id="UP000614200">
    <property type="component" value="Unassembled WGS sequence"/>
</dbReference>
<dbReference type="Pfam" id="PF01553">
    <property type="entry name" value="Acyltransferase"/>
    <property type="match status" value="1"/>
</dbReference>
<gene>
    <name evidence="4" type="ORF">ISU02_11015</name>
</gene>
<organism evidence="4 5">
    <name type="scientific">Fusibacter ferrireducens</name>
    <dbReference type="NCBI Taxonomy" id="2785058"/>
    <lineage>
        <taxon>Bacteria</taxon>
        <taxon>Bacillati</taxon>
        <taxon>Bacillota</taxon>
        <taxon>Clostridia</taxon>
        <taxon>Eubacteriales</taxon>
        <taxon>Eubacteriales Family XII. Incertae Sedis</taxon>
        <taxon>Fusibacter</taxon>
    </lineage>
</organism>
<dbReference type="InterPro" id="IPR002123">
    <property type="entry name" value="Plipid/glycerol_acylTrfase"/>
</dbReference>
<dbReference type="GO" id="GO:0016746">
    <property type="term" value="F:acyltransferase activity"/>
    <property type="evidence" value="ECO:0007669"/>
    <property type="project" value="UniProtKB-KW"/>
</dbReference>
<dbReference type="PANTHER" id="PTHR10434">
    <property type="entry name" value="1-ACYL-SN-GLYCEROL-3-PHOSPHATE ACYLTRANSFERASE"/>
    <property type="match status" value="1"/>
</dbReference>
<evidence type="ECO:0000259" key="3">
    <source>
        <dbReference type="SMART" id="SM00563"/>
    </source>
</evidence>
<proteinExistence type="predicted"/>
<dbReference type="CDD" id="cd07989">
    <property type="entry name" value="LPLAT_AGPAT-like"/>
    <property type="match status" value="1"/>
</dbReference>
<keyword evidence="1" id="KW-0808">Transferase</keyword>
<reference evidence="4 5" key="1">
    <citation type="submission" date="2020-11" db="EMBL/GenBank/DDBJ databases">
        <title>Fusibacter basophilias sp. nov.</title>
        <authorList>
            <person name="Qiu D."/>
        </authorList>
    </citation>
    <scope>NUCLEOTIDE SEQUENCE [LARGE SCALE GENOMIC DNA]</scope>
    <source>
        <strain evidence="4 5">Q10-2</strain>
    </source>
</reference>
<dbReference type="SUPFAM" id="SSF69593">
    <property type="entry name" value="Glycerol-3-phosphate (1)-acyltransferase"/>
    <property type="match status" value="1"/>
</dbReference>
<accession>A0ABR9ZT83</accession>